<dbReference type="InterPro" id="IPR017587">
    <property type="entry name" value="YqeC"/>
</dbReference>
<dbReference type="RefSeq" id="WP_058582255.1">
    <property type="nucleotide sequence ID" value="NZ_LOPU01000029.1"/>
</dbReference>
<dbReference type="OrthoDB" id="291404at2157"/>
<sequence length="247" mass="26191">MHLADALDAREGMTCVVGAGGKKTTMYALASRLDRAVVTASVQIPIPSLEDNVETVVVTDDPLGALEEATPDDFPLGLVPGQADDVRYHGYENEHLDTLADVHNGPVVVKADGARMRDFKAPSDREPQIPKTTDTVLPIASAHVVGEPLDENLVHRPERVAEIAGIDVGETITTETVAAVLASATGGLKRVPEGTTAIPVVNKVDDAELEEVGRKIASEVLERAGDRVAKVVLARMNQEDAVVDVVE</sequence>
<keyword evidence="2" id="KW-1185">Reference proteome</keyword>
<dbReference type="STRING" id="1514971.AUR64_14995"/>
<name>A0A0W1R6Q9_9EURY</name>
<evidence type="ECO:0000313" key="2">
    <source>
        <dbReference type="Proteomes" id="UP000054387"/>
    </source>
</evidence>
<gene>
    <name evidence="1" type="ORF">AUR64_14995</name>
</gene>
<organism evidence="1 2">
    <name type="scientific">Haloprofundus marisrubri</name>
    <dbReference type="NCBI Taxonomy" id="1514971"/>
    <lineage>
        <taxon>Archaea</taxon>
        <taxon>Methanobacteriati</taxon>
        <taxon>Methanobacteriota</taxon>
        <taxon>Stenosarchaea group</taxon>
        <taxon>Halobacteria</taxon>
        <taxon>Halobacteriales</taxon>
        <taxon>Haloferacaceae</taxon>
        <taxon>Haloprofundus</taxon>
    </lineage>
</organism>
<evidence type="ECO:0000313" key="1">
    <source>
        <dbReference type="EMBL" id="KTG09102.1"/>
    </source>
</evidence>
<dbReference type="NCBIfam" id="TIGR03172">
    <property type="entry name" value="selenium cofactor biosynthesis protein YqeC"/>
    <property type="match status" value="1"/>
</dbReference>
<accession>A0A0W1R6Q9</accession>
<reference evidence="1 2" key="1">
    <citation type="submission" date="2015-12" db="EMBL/GenBank/DDBJ databases">
        <title>Haloprofundus marisrubri gen. nov., sp. nov., an extremely halophilic archaeon isolated from the Discovery deep brine-seawater interface in the Red Sea.</title>
        <authorList>
            <person name="Zhang G."/>
            <person name="Stingl U."/>
            <person name="Rashid M."/>
        </authorList>
    </citation>
    <scope>NUCLEOTIDE SEQUENCE [LARGE SCALE GENOMIC DNA]</scope>
    <source>
        <strain evidence="1 2">SB9</strain>
    </source>
</reference>
<protein>
    <submittedName>
        <fullName evidence="1">Dehydrogenase</fullName>
    </submittedName>
</protein>
<dbReference type="Pfam" id="PF19842">
    <property type="entry name" value="YqeC"/>
    <property type="match status" value="1"/>
</dbReference>
<proteinExistence type="predicted"/>
<dbReference type="Proteomes" id="UP000054387">
    <property type="component" value="Unassembled WGS sequence"/>
</dbReference>
<comment type="caution">
    <text evidence="1">The sequence shown here is derived from an EMBL/GenBank/DDBJ whole genome shotgun (WGS) entry which is preliminary data.</text>
</comment>
<dbReference type="EMBL" id="LOPU01000029">
    <property type="protein sequence ID" value="KTG09102.1"/>
    <property type="molecule type" value="Genomic_DNA"/>
</dbReference>
<dbReference type="AlphaFoldDB" id="A0A0W1R6Q9"/>